<feature type="chain" id="PRO_5028880730" evidence="2">
    <location>
        <begin position="20"/>
        <end position="60"/>
    </location>
</feature>
<sequence>MRSTILLLPLLLLATPTQAVTVMRLPPPTETVQPAPAAKPVERPRQPGLADRLRALLKRP</sequence>
<reference evidence="3 4" key="1">
    <citation type="submission" date="2020-07" db="EMBL/GenBank/DDBJ databases">
        <title>Complete genome sequence for Sandaracinobacter sp. M6.</title>
        <authorList>
            <person name="Tang Y."/>
            <person name="Liu Q."/>
            <person name="Guo Z."/>
            <person name="Lei P."/>
            <person name="Huang B."/>
        </authorList>
    </citation>
    <scope>NUCLEOTIDE SEQUENCE [LARGE SCALE GENOMIC DNA]</scope>
    <source>
        <strain evidence="3 4">M6</strain>
    </source>
</reference>
<evidence type="ECO:0000256" key="1">
    <source>
        <dbReference type="SAM" id="MobiDB-lite"/>
    </source>
</evidence>
<dbReference type="EMBL" id="CP059851">
    <property type="protein sequence ID" value="QMW24263.1"/>
    <property type="molecule type" value="Genomic_DNA"/>
</dbReference>
<keyword evidence="4" id="KW-1185">Reference proteome</keyword>
<name>A0A7G5ILM1_9SPHN</name>
<protein>
    <submittedName>
        <fullName evidence="3">Uncharacterized protein</fullName>
    </submittedName>
</protein>
<gene>
    <name evidence="3" type="ORF">H3309_07360</name>
</gene>
<evidence type="ECO:0000256" key="2">
    <source>
        <dbReference type="SAM" id="SignalP"/>
    </source>
</evidence>
<feature type="region of interest" description="Disordered" evidence="1">
    <location>
        <begin position="27"/>
        <end position="48"/>
    </location>
</feature>
<proteinExistence type="predicted"/>
<evidence type="ECO:0000313" key="4">
    <source>
        <dbReference type="Proteomes" id="UP000515292"/>
    </source>
</evidence>
<accession>A0A7G5ILM1</accession>
<evidence type="ECO:0000313" key="3">
    <source>
        <dbReference type="EMBL" id="QMW24263.1"/>
    </source>
</evidence>
<feature type="signal peptide" evidence="2">
    <location>
        <begin position="1"/>
        <end position="19"/>
    </location>
</feature>
<dbReference type="AlphaFoldDB" id="A0A7G5ILM1"/>
<dbReference type="Proteomes" id="UP000515292">
    <property type="component" value="Chromosome"/>
</dbReference>
<keyword evidence="2" id="KW-0732">Signal</keyword>
<dbReference type="RefSeq" id="WP_182298111.1">
    <property type="nucleotide sequence ID" value="NZ_CP059851.1"/>
</dbReference>
<organism evidence="3 4">
    <name type="scientific">Sandaracinobacteroides saxicola</name>
    <dbReference type="NCBI Taxonomy" id="2759707"/>
    <lineage>
        <taxon>Bacteria</taxon>
        <taxon>Pseudomonadati</taxon>
        <taxon>Pseudomonadota</taxon>
        <taxon>Alphaproteobacteria</taxon>
        <taxon>Sphingomonadales</taxon>
        <taxon>Sphingosinicellaceae</taxon>
        <taxon>Sandaracinobacteroides</taxon>
    </lineage>
</organism>
<dbReference type="KEGG" id="sand:H3309_07360"/>